<protein>
    <recommendedName>
        <fullName evidence="4">Reverse transcriptase domain-containing protein</fullName>
    </recommendedName>
</protein>
<accession>A0A5C6N657</accession>
<name>A0A5C6N657_9TELE</name>
<comment type="caution">
    <text evidence="2">The sequence shown here is derived from an EMBL/GenBank/DDBJ whole genome shotgun (WGS) entry which is preliminary data.</text>
</comment>
<dbReference type="Proteomes" id="UP000324091">
    <property type="component" value="Chromosome 4"/>
</dbReference>
<organism evidence="2 3">
    <name type="scientific">Takifugu flavidus</name>
    <name type="common">sansaifugu</name>
    <dbReference type="NCBI Taxonomy" id="433684"/>
    <lineage>
        <taxon>Eukaryota</taxon>
        <taxon>Metazoa</taxon>
        <taxon>Chordata</taxon>
        <taxon>Craniata</taxon>
        <taxon>Vertebrata</taxon>
        <taxon>Euteleostomi</taxon>
        <taxon>Actinopterygii</taxon>
        <taxon>Neopterygii</taxon>
        <taxon>Teleostei</taxon>
        <taxon>Neoteleostei</taxon>
        <taxon>Acanthomorphata</taxon>
        <taxon>Eupercaria</taxon>
        <taxon>Tetraodontiformes</taxon>
        <taxon>Tetradontoidea</taxon>
        <taxon>Tetraodontidae</taxon>
        <taxon>Takifugu</taxon>
    </lineage>
</organism>
<dbReference type="PANTHER" id="PTHR47027">
    <property type="entry name" value="REVERSE TRANSCRIPTASE DOMAIN-CONTAINING PROTEIN"/>
    <property type="match status" value="1"/>
</dbReference>
<dbReference type="AlphaFoldDB" id="A0A5C6N657"/>
<feature type="region of interest" description="Disordered" evidence="1">
    <location>
        <begin position="1"/>
        <end position="22"/>
    </location>
</feature>
<gene>
    <name evidence="2" type="ORF">D4764_04G0013200</name>
</gene>
<evidence type="ECO:0000313" key="3">
    <source>
        <dbReference type="Proteomes" id="UP000324091"/>
    </source>
</evidence>
<evidence type="ECO:0000313" key="2">
    <source>
        <dbReference type="EMBL" id="TWW62673.1"/>
    </source>
</evidence>
<feature type="non-terminal residue" evidence="2">
    <location>
        <position position="205"/>
    </location>
</feature>
<sequence length="205" mass="22522">MTSTSGLAATARDSHLDNGGVEHGPLRLKVPYRPRNMIKALSKSTDEQVLAIGPQPQAWLQGGAPVTLRAGYAASLLGELAQPVHMCFVDMEKAYDWVPGSILWGVLQEYGVEGPLIRAVQSLYQRSRSLVRIASFLLTPSNRDLQQMLGQFVTECEAAGMRISTSKSESMVLAQKKVECLLRVGEEVLPQVEEFKYLGILFTSE</sequence>
<evidence type="ECO:0000256" key="1">
    <source>
        <dbReference type="SAM" id="MobiDB-lite"/>
    </source>
</evidence>
<reference evidence="2 3" key="1">
    <citation type="submission" date="2019-04" db="EMBL/GenBank/DDBJ databases">
        <title>Chromosome genome assembly for Takifugu flavidus.</title>
        <authorList>
            <person name="Xiao S."/>
        </authorList>
    </citation>
    <scope>NUCLEOTIDE SEQUENCE [LARGE SCALE GENOMIC DNA]</scope>
    <source>
        <strain evidence="2">HTHZ2018</strain>
        <tissue evidence="2">Muscle</tissue>
    </source>
</reference>
<dbReference type="PANTHER" id="PTHR47027:SF30">
    <property type="entry name" value="THAP-TYPE DOMAIN-CONTAINING PROTEIN"/>
    <property type="match status" value="1"/>
</dbReference>
<evidence type="ECO:0008006" key="4">
    <source>
        <dbReference type="Google" id="ProtNLM"/>
    </source>
</evidence>
<proteinExistence type="predicted"/>
<dbReference type="EMBL" id="RHFK02000017">
    <property type="protein sequence ID" value="TWW62673.1"/>
    <property type="molecule type" value="Genomic_DNA"/>
</dbReference>
<keyword evidence="3" id="KW-1185">Reference proteome</keyword>